<evidence type="ECO:0000313" key="2">
    <source>
        <dbReference type="Proteomes" id="UP000838756"/>
    </source>
</evidence>
<dbReference type="AlphaFoldDB" id="A0A8S4RBX4"/>
<dbReference type="Proteomes" id="UP000838756">
    <property type="component" value="Unassembled WGS sequence"/>
</dbReference>
<name>A0A8S4RBX4_9NEOP</name>
<gene>
    <name evidence="1" type="primary">jg18635</name>
    <name evidence="1" type="ORF">PAEG_LOCUS11932</name>
</gene>
<comment type="caution">
    <text evidence="1">The sequence shown here is derived from an EMBL/GenBank/DDBJ whole genome shotgun (WGS) entry which is preliminary data.</text>
</comment>
<protein>
    <submittedName>
        <fullName evidence="1">Jg18635 protein</fullName>
    </submittedName>
</protein>
<keyword evidence="2" id="KW-1185">Reference proteome</keyword>
<organism evidence="1 2">
    <name type="scientific">Pararge aegeria aegeria</name>
    <dbReference type="NCBI Taxonomy" id="348720"/>
    <lineage>
        <taxon>Eukaryota</taxon>
        <taxon>Metazoa</taxon>
        <taxon>Ecdysozoa</taxon>
        <taxon>Arthropoda</taxon>
        <taxon>Hexapoda</taxon>
        <taxon>Insecta</taxon>
        <taxon>Pterygota</taxon>
        <taxon>Neoptera</taxon>
        <taxon>Endopterygota</taxon>
        <taxon>Lepidoptera</taxon>
        <taxon>Glossata</taxon>
        <taxon>Ditrysia</taxon>
        <taxon>Papilionoidea</taxon>
        <taxon>Nymphalidae</taxon>
        <taxon>Satyrinae</taxon>
        <taxon>Satyrini</taxon>
        <taxon>Parargina</taxon>
        <taxon>Pararge</taxon>
    </lineage>
</organism>
<evidence type="ECO:0000313" key="1">
    <source>
        <dbReference type="EMBL" id="CAH2234034.1"/>
    </source>
</evidence>
<reference evidence="1" key="1">
    <citation type="submission" date="2022-03" db="EMBL/GenBank/DDBJ databases">
        <authorList>
            <person name="Lindestad O."/>
        </authorList>
    </citation>
    <scope>NUCLEOTIDE SEQUENCE</scope>
</reference>
<sequence>MSETGARQRRCGDKHRHITCLLLRWQCTSGGCSTAPHCAGVVALRLRSPPGGLAIEPPALGRDALSVFARRQRRLARPKNEATVCEIFNQHLASVVDHGITFLMRRKDPCPEDPCPKDPCPKGPVMKNQKTAYEAAENDRFLLCVQRALAGQALGASTCNVINQ</sequence>
<dbReference type="EMBL" id="CAKXAJ010025024">
    <property type="protein sequence ID" value="CAH2234034.1"/>
    <property type="molecule type" value="Genomic_DNA"/>
</dbReference>
<accession>A0A8S4RBX4</accession>
<proteinExistence type="predicted"/>